<feature type="signal peptide" evidence="2">
    <location>
        <begin position="1"/>
        <end position="22"/>
    </location>
</feature>
<evidence type="ECO:0000313" key="3">
    <source>
        <dbReference type="EMBL" id="ETN69028.1"/>
    </source>
</evidence>
<dbReference type="EMBL" id="KI669176">
    <property type="protein sequence ID" value="ETN69028.1"/>
    <property type="molecule type" value="Genomic_DNA"/>
</dbReference>
<reference evidence="4" key="1">
    <citation type="journal article" date="2014" name="Nat. Genet.">
        <title>Genome of the human hookworm Necator americanus.</title>
        <authorList>
            <person name="Tang Y.T."/>
            <person name="Gao X."/>
            <person name="Rosa B.A."/>
            <person name="Abubucker S."/>
            <person name="Hallsworth-Pepin K."/>
            <person name="Martin J."/>
            <person name="Tyagi R."/>
            <person name="Heizer E."/>
            <person name="Zhang X."/>
            <person name="Bhonagiri-Palsikar V."/>
            <person name="Minx P."/>
            <person name="Warren W.C."/>
            <person name="Wang Q."/>
            <person name="Zhan B."/>
            <person name="Hotez P.J."/>
            <person name="Sternberg P.W."/>
            <person name="Dougall A."/>
            <person name="Gaze S.T."/>
            <person name="Mulvenna J."/>
            <person name="Sotillo J."/>
            <person name="Ranganathan S."/>
            <person name="Rabelo E.M."/>
            <person name="Wilson R.K."/>
            <person name="Felgner P.L."/>
            <person name="Bethony J."/>
            <person name="Hawdon J.M."/>
            <person name="Gasser R.B."/>
            <person name="Loukas A."/>
            <person name="Mitreva M."/>
        </authorList>
    </citation>
    <scope>NUCLEOTIDE SEQUENCE [LARGE SCALE GENOMIC DNA]</scope>
</reference>
<dbReference type="OrthoDB" id="5859002at2759"/>
<feature type="compositionally biased region" description="Basic and acidic residues" evidence="1">
    <location>
        <begin position="239"/>
        <end position="254"/>
    </location>
</feature>
<feature type="compositionally biased region" description="Low complexity" evidence="1">
    <location>
        <begin position="147"/>
        <end position="158"/>
    </location>
</feature>
<sequence>MAFTMIIFPLLALLSYGIVSEAQYVPNFGLERFNPFPSGFSIFPSTFNPFPYGFPKFPDFWSIFGFGKELEKKIISTVEKATKAGGIYSVNGTTVIKQTIGGKKMIAVIPRNSSYSFSTKKLLKNGHSESTVRLTIDGQTEVYTTVNGNTTVTDGNGTPLTKGSFFSEDSTVDPEVTDVPDHTEAPEGPKASETTTTSADSESEETVPEDSRVITTGKPVDGNKIDEVEESTGVSETPRSGDDTSRAATRADRL</sequence>
<gene>
    <name evidence="3" type="ORF">NECAME_01138</name>
</gene>
<feature type="chain" id="PRO_5004824356" evidence="2">
    <location>
        <begin position="23"/>
        <end position="254"/>
    </location>
</feature>
<proteinExistence type="predicted"/>
<dbReference type="KEGG" id="nai:NECAME_01138"/>
<evidence type="ECO:0000313" key="4">
    <source>
        <dbReference type="Proteomes" id="UP000053676"/>
    </source>
</evidence>
<feature type="region of interest" description="Disordered" evidence="1">
    <location>
        <begin position="147"/>
        <end position="254"/>
    </location>
</feature>
<name>W2SHJ3_NECAM</name>
<keyword evidence="4" id="KW-1185">Reference proteome</keyword>
<feature type="compositionally biased region" description="Low complexity" evidence="1">
    <location>
        <begin position="191"/>
        <end position="200"/>
    </location>
</feature>
<dbReference type="AlphaFoldDB" id="W2SHJ3"/>
<evidence type="ECO:0000256" key="1">
    <source>
        <dbReference type="SAM" id="MobiDB-lite"/>
    </source>
</evidence>
<organism evidence="3 4">
    <name type="scientific">Necator americanus</name>
    <name type="common">Human hookworm</name>
    <dbReference type="NCBI Taxonomy" id="51031"/>
    <lineage>
        <taxon>Eukaryota</taxon>
        <taxon>Metazoa</taxon>
        <taxon>Ecdysozoa</taxon>
        <taxon>Nematoda</taxon>
        <taxon>Chromadorea</taxon>
        <taxon>Rhabditida</taxon>
        <taxon>Rhabditina</taxon>
        <taxon>Rhabditomorpha</taxon>
        <taxon>Strongyloidea</taxon>
        <taxon>Ancylostomatidae</taxon>
        <taxon>Bunostominae</taxon>
        <taxon>Necator</taxon>
    </lineage>
</organism>
<protein>
    <submittedName>
        <fullName evidence="3">Uncharacterized protein</fullName>
    </submittedName>
</protein>
<dbReference type="Proteomes" id="UP000053676">
    <property type="component" value="Unassembled WGS sequence"/>
</dbReference>
<keyword evidence="2" id="KW-0732">Signal</keyword>
<dbReference type="OMA" id="DFPRITW"/>
<evidence type="ECO:0000256" key="2">
    <source>
        <dbReference type="SAM" id="SignalP"/>
    </source>
</evidence>
<accession>W2SHJ3</accession>